<feature type="region of interest" description="Disordered" evidence="5">
    <location>
        <begin position="303"/>
        <end position="336"/>
    </location>
</feature>
<dbReference type="PANTHER" id="PTHR15551:SF3">
    <property type="entry name" value="LIM AND CALPONIN HOMOLOGY DOMAINS-CONTAINING PROTEIN 1"/>
    <property type="match status" value="1"/>
</dbReference>
<evidence type="ECO:0000256" key="4">
    <source>
        <dbReference type="PROSITE-ProRule" id="PRU00125"/>
    </source>
</evidence>
<keyword evidence="8" id="KW-1185">Reference proteome</keyword>
<feature type="compositionally biased region" description="Low complexity" evidence="5">
    <location>
        <begin position="234"/>
        <end position="252"/>
    </location>
</feature>
<dbReference type="GO" id="GO:0046872">
    <property type="term" value="F:metal ion binding"/>
    <property type="evidence" value="ECO:0007669"/>
    <property type="project" value="UniProtKB-KW"/>
</dbReference>
<feature type="compositionally biased region" description="Low complexity" evidence="5">
    <location>
        <begin position="696"/>
        <end position="705"/>
    </location>
</feature>
<dbReference type="Pfam" id="PF15949">
    <property type="entry name" value="DUF4757"/>
    <property type="match status" value="1"/>
</dbReference>
<feature type="compositionally biased region" description="Basic and acidic residues" evidence="5">
    <location>
        <begin position="319"/>
        <end position="336"/>
    </location>
</feature>
<dbReference type="InterPro" id="IPR031865">
    <property type="entry name" value="DUF4757"/>
</dbReference>
<feature type="region of interest" description="Disordered" evidence="5">
    <location>
        <begin position="984"/>
        <end position="1033"/>
    </location>
</feature>
<keyword evidence="3 4" id="KW-0440">LIM domain</keyword>
<feature type="region of interest" description="Disordered" evidence="5">
    <location>
        <begin position="483"/>
        <end position="553"/>
    </location>
</feature>
<dbReference type="EnsemblMetazoa" id="AMEC016611-RA">
    <property type="protein sequence ID" value="AMEC016611-PA"/>
    <property type="gene ID" value="AMEC016611"/>
</dbReference>
<reference evidence="8" key="1">
    <citation type="submission" date="2014-01" db="EMBL/GenBank/DDBJ databases">
        <title>The Genome Sequence of Anopheles melas CM1001059_A (V2).</title>
        <authorList>
            <consortium name="The Broad Institute Genomics Platform"/>
            <person name="Neafsey D.E."/>
            <person name="Besansky N."/>
            <person name="Howell P."/>
            <person name="Walton C."/>
            <person name="Young S.K."/>
            <person name="Zeng Q."/>
            <person name="Gargeya S."/>
            <person name="Fitzgerald M."/>
            <person name="Haas B."/>
            <person name="Abouelleil A."/>
            <person name="Allen A.W."/>
            <person name="Alvarado L."/>
            <person name="Arachchi H.M."/>
            <person name="Berlin A.M."/>
            <person name="Chapman S.B."/>
            <person name="Gainer-Dewar J."/>
            <person name="Goldberg J."/>
            <person name="Griggs A."/>
            <person name="Gujja S."/>
            <person name="Hansen M."/>
            <person name="Howarth C."/>
            <person name="Imamovic A."/>
            <person name="Ireland A."/>
            <person name="Larimer J."/>
            <person name="McCowan C."/>
            <person name="Murphy C."/>
            <person name="Pearson M."/>
            <person name="Poon T.W."/>
            <person name="Priest M."/>
            <person name="Roberts A."/>
            <person name="Saif S."/>
            <person name="Shea T."/>
            <person name="Sisk P."/>
            <person name="Sykes S."/>
            <person name="Wortman J."/>
            <person name="Nusbaum C."/>
            <person name="Birren B."/>
        </authorList>
    </citation>
    <scope>NUCLEOTIDE SEQUENCE [LARGE SCALE GENOMIC DNA]</scope>
    <source>
        <strain evidence="8">CM1001059</strain>
    </source>
</reference>
<feature type="region of interest" description="Disordered" evidence="5">
    <location>
        <begin position="234"/>
        <end position="273"/>
    </location>
</feature>
<feature type="compositionally biased region" description="Polar residues" evidence="5">
    <location>
        <begin position="573"/>
        <end position="583"/>
    </location>
</feature>
<evidence type="ECO:0000256" key="3">
    <source>
        <dbReference type="ARBA" id="ARBA00023038"/>
    </source>
</evidence>
<evidence type="ECO:0000256" key="1">
    <source>
        <dbReference type="ARBA" id="ARBA00022723"/>
    </source>
</evidence>
<evidence type="ECO:0000256" key="2">
    <source>
        <dbReference type="ARBA" id="ARBA00022833"/>
    </source>
</evidence>
<feature type="region of interest" description="Disordered" evidence="5">
    <location>
        <begin position="570"/>
        <end position="597"/>
    </location>
</feature>
<keyword evidence="2 4" id="KW-0862">Zinc</keyword>
<feature type="compositionally biased region" description="Gly residues" evidence="5">
    <location>
        <begin position="854"/>
        <end position="865"/>
    </location>
</feature>
<keyword evidence="1 4" id="KW-0479">Metal-binding</keyword>
<dbReference type="InterPro" id="IPR001781">
    <property type="entry name" value="Znf_LIM"/>
</dbReference>
<feature type="region of interest" description="Disordered" evidence="5">
    <location>
        <begin position="854"/>
        <end position="878"/>
    </location>
</feature>
<dbReference type="GO" id="GO:0051496">
    <property type="term" value="P:positive regulation of stress fiber assembly"/>
    <property type="evidence" value="ECO:0007669"/>
    <property type="project" value="TreeGrafter"/>
</dbReference>
<name>A0A182U9Z2_9DIPT</name>
<feature type="compositionally biased region" description="Pro residues" evidence="5">
    <location>
        <begin position="1015"/>
        <end position="1024"/>
    </location>
</feature>
<dbReference type="PANTHER" id="PTHR15551">
    <property type="entry name" value="LIM DOMAIN ONLY 7"/>
    <property type="match status" value="1"/>
</dbReference>
<protein>
    <recommendedName>
        <fullName evidence="6">LIM zinc-binding domain-containing protein</fullName>
    </recommendedName>
</protein>
<evidence type="ECO:0000256" key="5">
    <source>
        <dbReference type="SAM" id="MobiDB-lite"/>
    </source>
</evidence>
<accession>A0A182U9Z2</accession>
<feature type="compositionally biased region" description="Basic and acidic residues" evidence="5">
    <location>
        <begin position="41"/>
        <end position="55"/>
    </location>
</feature>
<evidence type="ECO:0000313" key="8">
    <source>
        <dbReference type="Proteomes" id="UP000075902"/>
    </source>
</evidence>
<feature type="region of interest" description="Disordered" evidence="5">
    <location>
        <begin position="30"/>
        <end position="60"/>
    </location>
</feature>
<feature type="domain" description="LIM zinc-binding" evidence="6">
    <location>
        <begin position="1041"/>
        <end position="1116"/>
    </location>
</feature>
<feature type="region of interest" description="Disordered" evidence="5">
    <location>
        <begin position="91"/>
        <end position="195"/>
    </location>
</feature>
<feature type="compositionally biased region" description="Gly residues" evidence="5">
    <location>
        <begin position="893"/>
        <end position="908"/>
    </location>
</feature>
<dbReference type="VEuPathDB" id="VectorBase:AMEC016611"/>
<feature type="region of interest" description="Disordered" evidence="5">
    <location>
        <begin position="1"/>
        <end position="20"/>
    </location>
</feature>
<feature type="region of interest" description="Disordered" evidence="5">
    <location>
        <begin position="891"/>
        <end position="913"/>
    </location>
</feature>
<feature type="compositionally biased region" description="Basic and acidic residues" evidence="5">
    <location>
        <begin position="170"/>
        <end position="192"/>
    </location>
</feature>
<dbReference type="SMART" id="SM00132">
    <property type="entry name" value="LIM"/>
    <property type="match status" value="1"/>
</dbReference>
<organism evidence="7 8">
    <name type="scientific">Anopheles melas</name>
    <dbReference type="NCBI Taxonomy" id="34690"/>
    <lineage>
        <taxon>Eukaryota</taxon>
        <taxon>Metazoa</taxon>
        <taxon>Ecdysozoa</taxon>
        <taxon>Arthropoda</taxon>
        <taxon>Hexapoda</taxon>
        <taxon>Insecta</taxon>
        <taxon>Pterygota</taxon>
        <taxon>Neoptera</taxon>
        <taxon>Endopterygota</taxon>
        <taxon>Diptera</taxon>
        <taxon>Nematocera</taxon>
        <taxon>Culicoidea</taxon>
        <taxon>Culicidae</taxon>
        <taxon>Anophelinae</taxon>
        <taxon>Anopheles</taxon>
    </lineage>
</organism>
<evidence type="ECO:0000259" key="6">
    <source>
        <dbReference type="PROSITE" id="PS50023"/>
    </source>
</evidence>
<dbReference type="GO" id="GO:0051893">
    <property type="term" value="P:regulation of focal adhesion assembly"/>
    <property type="evidence" value="ECO:0007669"/>
    <property type="project" value="TreeGrafter"/>
</dbReference>
<feature type="region of interest" description="Disordered" evidence="5">
    <location>
        <begin position="924"/>
        <end position="943"/>
    </location>
</feature>
<feature type="region of interest" description="Disordered" evidence="5">
    <location>
        <begin position="682"/>
        <end position="710"/>
    </location>
</feature>
<dbReference type="PROSITE" id="PS50023">
    <property type="entry name" value="LIM_DOMAIN_2"/>
    <property type="match status" value="1"/>
</dbReference>
<dbReference type="GO" id="GO:0001725">
    <property type="term" value="C:stress fiber"/>
    <property type="evidence" value="ECO:0007669"/>
    <property type="project" value="TreeGrafter"/>
</dbReference>
<feature type="region of interest" description="Disordered" evidence="5">
    <location>
        <begin position="374"/>
        <end position="399"/>
    </location>
</feature>
<dbReference type="STRING" id="34690.A0A182U9Z2"/>
<dbReference type="Gene3D" id="2.10.110.10">
    <property type="entry name" value="Cysteine Rich Protein"/>
    <property type="match status" value="1"/>
</dbReference>
<dbReference type="Proteomes" id="UP000075902">
    <property type="component" value="Unassembled WGS sequence"/>
</dbReference>
<evidence type="ECO:0000313" key="7">
    <source>
        <dbReference type="EnsemblMetazoa" id="AMEC016611-PA"/>
    </source>
</evidence>
<feature type="compositionally biased region" description="Polar residues" evidence="5">
    <location>
        <begin position="495"/>
        <end position="510"/>
    </location>
</feature>
<dbReference type="GO" id="GO:0032034">
    <property type="term" value="F:myosin II head/neck binding"/>
    <property type="evidence" value="ECO:0007669"/>
    <property type="project" value="TreeGrafter"/>
</dbReference>
<feature type="compositionally biased region" description="Polar residues" evidence="5">
    <location>
        <begin position="535"/>
        <end position="553"/>
    </location>
</feature>
<feature type="compositionally biased region" description="Basic and acidic residues" evidence="5">
    <location>
        <begin position="150"/>
        <end position="161"/>
    </location>
</feature>
<dbReference type="CDD" id="cd08368">
    <property type="entry name" value="LIM"/>
    <property type="match status" value="1"/>
</dbReference>
<reference evidence="7" key="2">
    <citation type="submission" date="2020-05" db="UniProtKB">
        <authorList>
            <consortium name="EnsemblMetazoa"/>
        </authorList>
    </citation>
    <scope>IDENTIFICATION</scope>
    <source>
        <strain evidence="7">CM1001059</strain>
    </source>
</reference>
<proteinExistence type="predicted"/>
<sequence>EFIKKSRVTRAAPPKPAYDPLQFVQIKPAKLYDPSKANKPSTERKQQEVKPPREVEDAEEWQCNLDNWKSSRRKRVEHIIDKITEAKKIEQEEVCRARKKSKTFSEMLENSGSRRRFILPENEDDDEGANFSSDDLHDPTDTSKQQQQQYKDESTDDRATDDTSSCCSSKHADGDSKAADEELDEHGARMEVPEMNEFSLAIENYKSKFPMTQSTSTSTTNGSSRVSGVLGSSIATTATTSSSVVSSIESTSNDNYESNHSAGEESDVAEVERMTQKLQSTGLLVEATRREERRSTPLVTVQPMESRMQLQQEQEQGEQEEKQAKQQEQCQEERPKVNVIERRRLFEQLQQMAHTTTPAVADTTPSGVAKLTPPATFAGGQQERPLEETGGDGDSGTSTSEWLAAGIASIRERRAIFERYQSNEMIAEEHDQQSQQQPLLVGGRSRSSSTTVVVKSRSESNVGFVNGSTGRFELALNQLKRNGGGSSDCCEDSGIQSTTDLSRSSVVSQADENDPPSLSLLSPDEMMLMAGKSPARSTTLDSASEFSDTDCSNGQLLDNALDVAFEEMDSELNESGTVEGTLSQREREPSVAQPAETDIVPLSVIPLATDYMPASEGDAFMHEEQQQQLVLMALPQSSLTPPKEKPPPPPVEEESTEQELLQSLTTRGAIITSWMEKGAAMHTHANGNGHGDDPNQQQQQQQQQQLYDPGEHEEIVSVERELLQIEQEELQRRREKQIRSLQNVNSYASYDAPFLDEVVNSGYEMGSLHRESMPNLSNVAASSSHPSSLSSYGEEFSANSAASFDGSCWPPSVVDHHRGPTGHPGAALFDKRPAVAPRPAMNGSLPPGAAVGGYHGGGGGGGGGQRMSNSMFEQHPKDNKQNTHLSAMVVNRGQGGSSSSSGGGGGGTNHMPYGQHWLVQEAEQRRIEQHQKSSTNNAKRPLPKFVIDAITQRVQKLNAASPENSDRSNLSEDSDLAMINSMKNHHHHHASMPPPPSSHHHHAHLPHQQQQQQPPALPALPPPQQKYSNTSDKVLSVSGKKECSHCRIELGKGAAMAIESLGLFYHIECFKCCVCHVKLGDGTNGDDGVTELDSPDASAGANVSSCVWYLSDQRGCLVYPVRRITLADWYNIPDIPVPILAPGPQPISDELVQLIVTLEVPERSSDQNPIGVKEQGEEDSVMLSRFGRVLAWRNRRSRSLDLLLETDATRTFQLIVATFGSGRFALDGGRLKLVQLESVETLGESMPLHEPDDVLLKAQERNLGTDAWLTDLLTVAERIENERCSANYSGVGIQPDIIASNDIKNSWMAL</sequence>
<dbReference type="PROSITE" id="PS00478">
    <property type="entry name" value="LIM_DOMAIN_1"/>
    <property type="match status" value="1"/>
</dbReference>
<feature type="region of interest" description="Disordered" evidence="5">
    <location>
        <begin position="637"/>
        <end position="659"/>
    </location>
</feature>